<keyword evidence="4" id="KW-1185">Reference proteome</keyword>
<name>A0ABR2I3S0_9PEZI</name>
<dbReference type="SUPFAM" id="SSF56112">
    <property type="entry name" value="Protein kinase-like (PK-like)"/>
    <property type="match status" value="1"/>
</dbReference>
<evidence type="ECO:0000313" key="3">
    <source>
        <dbReference type="EMBL" id="KAK8856675.1"/>
    </source>
</evidence>
<dbReference type="InterPro" id="IPR000719">
    <property type="entry name" value="Prot_kinase_dom"/>
</dbReference>
<reference evidence="3 4" key="1">
    <citation type="journal article" date="2024" name="IMA Fungus">
        <title>Apiospora arundinis, a panoply of carbohydrate-active enzymes and secondary metabolites.</title>
        <authorList>
            <person name="Sorensen T."/>
            <person name="Petersen C."/>
            <person name="Muurmann A.T."/>
            <person name="Christiansen J.V."/>
            <person name="Brundto M.L."/>
            <person name="Overgaard C.K."/>
            <person name="Boysen A.T."/>
            <person name="Wollenberg R.D."/>
            <person name="Larsen T.O."/>
            <person name="Sorensen J.L."/>
            <person name="Nielsen K.L."/>
            <person name="Sondergaard T.E."/>
        </authorList>
    </citation>
    <scope>NUCLEOTIDE SEQUENCE [LARGE SCALE GENOMIC DNA]</scope>
    <source>
        <strain evidence="3 4">AAU 773</strain>
    </source>
</reference>
<proteinExistence type="predicted"/>
<gene>
    <name evidence="3" type="ORF">PGQ11_012587</name>
</gene>
<dbReference type="InterPro" id="IPR011009">
    <property type="entry name" value="Kinase-like_dom_sf"/>
</dbReference>
<organism evidence="3 4">
    <name type="scientific">Apiospora arundinis</name>
    <dbReference type="NCBI Taxonomy" id="335852"/>
    <lineage>
        <taxon>Eukaryota</taxon>
        <taxon>Fungi</taxon>
        <taxon>Dikarya</taxon>
        <taxon>Ascomycota</taxon>
        <taxon>Pezizomycotina</taxon>
        <taxon>Sordariomycetes</taxon>
        <taxon>Xylariomycetidae</taxon>
        <taxon>Amphisphaeriales</taxon>
        <taxon>Apiosporaceae</taxon>
        <taxon>Apiospora</taxon>
    </lineage>
</organism>
<dbReference type="Gene3D" id="1.10.510.10">
    <property type="entry name" value="Transferase(Phosphotransferase) domain 1"/>
    <property type="match status" value="1"/>
</dbReference>
<feature type="domain" description="Protein kinase" evidence="2">
    <location>
        <begin position="116"/>
        <end position="410"/>
    </location>
</feature>
<evidence type="ECO:0000256" key="1">
    <source>
        <dbReference type="SAM" id="MobiDB-lite"/>
    </source>
</evidence>
<sequence>MVFLDVFKFAWTKPKPPQQSKRKYWTASLSPSPVSDDFVLVGDESDFGDDESLFSKRRKTRHLGSSSSDFGSSSSSFGLSSDGFGSDTDDFGAVDEDIDKIQENLRQHFSSPRGVLTFQRFISKGGNGFAALLQDNRISPPKPFILKRSLHDDDLFQILNEIKTLRILRGAAHIVQLMDGCDRNFDDPNLPGPSIAMEYLENGSFGAFLQRCITAQVRLPNRVLWCIILCLIRANVAMTWPPRGKELDPEKLETVSQRTAPTPYAHNDLHLENIMFGNMDPDVAEHSMFPRLKLIDFGTATDKPISAGLPDKQNESPYQGDHINVRRSAEAVMRLIAGNNDKWLPTFEQQPSYVSGFETDATLLWSASKDESYPWLDPSLRQLIGQMMARYYQDRPRLEEILETAVQAVFTKSEADYPGYEQEESDAAIAEFVRNFFFDAPGGSSDASDGNPDEW</sequence>
<evidence type="ECO:0000313" key="4">
    <source>
        <dbReference type="Proteomes" id="UP001390339"/>
    </source>
</evidence>
<dbReference type="PROSITE" id="PS50011">
    <property type="entry name" value="PROTEIN_KINASE_DOM"/>
    <property type="match status" value="1"/>
</dbReference>
<comment type="caution">
    <text evidence="3">The sequence shown here is derived from an EMBL/GenBank/DDBJ whole genome shotgun (WGS) entry which is preliminary data.</text>
</comment>
<dbReference type="SMART" id="SM00220">
    <property type="entry name" value="S_TKc"/>
    <property type="match status" value="1"/>
</dbReference>
<evidence type="ECO:0000259" key="2">
    <source>
        <dbReference type="PROSITE" id="PS50011"/>
    </source>
</evidence>
<protein>
    <submittedName>
        <fullName evidence="3">Kinase-like domain-containing protein</fullName>
    </submittedName>
</protein>
<feature type="region of interest" description="Disordered" evidence="1">
    <location>
        <begin position="14"/>
        <end position="33"/>
    </location>
</feature>
<accession>A0ABR2I3S0</accession>
<dbReference type="Proteomes" id="UP001390339">
    <property type="component" value="Unassembled WGS sequence"/>
</dbReference>
<dbReference type="EMBL" id="JAPCWZ010000007">
    <property type="protein sequence ID" value="KAK8856675.1"/>
    <property type="molecule type" value="Genomic_DNA"/>
</dbReference>